<dbReference type="KEGG" id="mbak:MSBR3_0948"/>
<proteinExistence type="predicted"/>
<organism evidence="1 2">
    <name type="scientific">Methanosarcina barkeri 3</name>
    <dbReference type="NCBI Taxonomy" id="1434107"/>
    <lineage>
        <taxon>Archaea</taxon>
        <taxon>Methanobacteriati</taxon>
        <taxon>Methanobacteriota</taxon>
        <taxon>Stenosarchaea group</taxon>
        <taxon>Methanomicrobia</taxon>
        <taxon>Methanosarcinales</taxon>
        <taxon>Methanosarcinaceae</taxon>
        <taxon>Methanosarcina</taxon>
    </lineage>
</organism>
<name>A0A0E3SJ24_METBA</name>
<accession>A0A0E3SJ24</accession>
<sequence length="40" mass="4567">MSRNVIGRTQEILMLLDAHGIQAYVDGMCRDVYKNLKKVS</sequence>
<dbReference type="AlphaFoldDB" id="A0A0E3SJ24"/>
<dbReference type="PATRIC" id="fig|1434107.4.peg.1246"/>
<keyword evidence="2" id="KW-1185">Reference proteome</keyword>
<evidence type="ECO:0000313" key="2">
    <source>
        <dbReference type="Proteomes" id="UP000033066"/>
    </source>
</evidence>
<dbReference type="STRING" id="1434107.MSBR3_0948"/>
<dbReference type="EMBL" id="CP009517">
    <property type="protein sequence ID" value="AKB81526.1"/>
    <property type="molecule type" value="Genomic_DNA"/>
</dbReference>
<dbReference type="Proteomes" id="UP000033066">
    <property type="component" value="Chromosome"/>
</dbReference>
<reference evidence="1" key="1">
    <citation type="submission" date="2014-07" db="EMBL/GenBank/DDBJ databases">
        <title>Methanogenic archaea and the global carbon cycle.</title>
        <authorList>
            <person name="Henriksen J.R."/>
            <person name="Luke J."/>
            <person name="Reinhart S."/>
            <person name="Benedict M.N."/>
            <person name="Youngblut N.D."/>
            <person name="Metcalf M.E."/>
            <person name="Whitaker R.J."/>
            <person name="Metcalf W.W."/>
        </authorList>
    </citation>
    <scope>NUCLEOTIDE SEQUENCE [LARGE SCALE GENOMIC DNA]</scope>
    <source>
        <strain evidence="1">3</strain>
    </source>
</reference>
<dbReference type="HOGENOM" id="CLU_3282816_0_0_2"/>
<protein>
    <submittedName>
        <fullName evidence="1">Uncharacterized protein</fullName>
    </submittedName>
</protein>
<gene>
    <name evidence="1" type="ORF">MSBR3_0948</name>
</gene>
<evidence type="ECO:0000313" key="1">
    <source>
        <dbReference type="EMBL" id="AKB81526.1"/>
    </source>
</evidence>